<comment type="caution">
    <text evidence="1">The sequence shown here is derived from an EMBL/GenBank/DDBJ whole genome shotgun (WGS) entry which is preliminary data.</text>
</comment>
<sequence length="235" mass="24193">MDTAVGLVQAYLRVNGYFTVAEYPVLDATGPGGPRTITDLDILAVRLHRAPGASGTVDAPLDPALGAGGGADMILGEVKEGRPHPNPAMRDPAVLEAAFTRFGCCAPTDAARLVAELLETGRTVAPEGHTIRTVVFGNPTSPPGPVASPCARAIAPTVRWSKYPDGPLPCTAPTRIVPAGVVGNAGTRTSIRVVTAGTAAGNGRRHRPVRMVSIAAATVKTIRKVSPLTPTQDTV</sequence>
<reference evidence="1 2" key="1">
    <citation type="journal article" date="2019" name="Int. J. Syst. Evol. Microbiol.">
        <title>The Global Catalogue of Microorganisms (GCM) 10K type strain sequencing project: providing services to taxonomists for standard genome sequencing and annotation.</title>
        <authorList>
            <consortium name="The Broad Institute Genomics Platform"/>
            <consortium name="The Broad Institute Genome Sequencing Center for Infectious Disease"/>
            <person name="Wu L."/>
            <person name="Ma J."/>
        </authorList>
    </citation>
    <scope>NUCLEOTIDE SEQUENCE [LARGE SCALE GENOMIC DNA]</scope>
    <source>
        <strain evidence="1 2">JCM 16365</strain>
    </source>
</reference>
<accession>A0ABN3P9C5</accession>
<proteinExistence type="predicted"/>
<dbReference type="EMBL" id="BAAARI010000003">
    <property type="protein sequence ID" value="GAA2571350.1"/>
    <property type="molecule type" value="Genomic_DNA"/>
</dbReference>
<dbReference type="Proteomes" id="UP001500274">
    <property type="component" value="Unassembled WGS sequence"/>
</dbReference>
<keyword evidence="2" id="KW-1185">Reference proteome</keyword>
<evidence type="ECO:0000313" key="1">
    <source>
        <dbReference type="EMBL" id="GAA2571350.1"/>
    </source>
</evidence>
<name>A0ABN3P9C5_9MICO</name>
<evidence type="ECO:0000313" key="2">
    <source>
        <dbReference type="Proteomes" id="UP001500274"/>
    </source>
</evidence>
<gene>
    <name evidence="1" type="ORF">GCM10009862_07720</name>
</gene>
<dbReference type="RefSeq" id="WP_344227053.1">
    <property type="nucleotide sequence ID" value="NZ_BAAARI010000003.1"/>
</dbReference>
<protein>
    <submittedName>
        <fullName evidence="1">Uncharacterized protein</fullName>
    </submittedName>
</protein>
<organism evidence="1 2">
    <name type="scientific">Microbacterium binotii</name>
    <dbReference type="NCBI Taxonomy" id="462710"/>
    <lineage>
        <taxon>Bacteria</taxon>
        <taxon>Bacillati</taxon>
        <taxon>Actinomycetota</taxon>
        <taxon>Actinomycetes</taxon>
        <taxon>Micrococcales</taxon>
        <taxon>Microbacteriaceae</taxon>
        <taxon>Microbacterium</taxon>
    </lineage>
</organism>